<keyword evidence="2" id="KW-1185">Reference proteome</keyword>
<sequence length="259" mass="27887">YINSSITVQLKCSGTEHFNYDPKANLSNGSIQAHTVFTCLTAPRPFVQTLSPGHMAGNLAAVTCDQMHHMHFCIGHCAFHPPCTFNDGLTSTLLARTPLLFCLTQAFPFSVAALAVTELQFFPHALKLRLLQMLQLLKSSQLNNGIKDHLCPTSPSLSFSPTPLRSSSPAVLLLVCRALYAPSGVSPAYVPQQGPTVVMLSNKDTRNVCSLSTPSDHAARGVPTQDALAGTPLWSMMMKPYPSPNGHWDAKQADGNDSG</sequence>
<dbReference type="Proteomes" id="UP000765509">
    <property type="component" value="Unassembled WGS sequence"/>
</dbReference>
<name>A0A9Q3Q280_9BASI</name>
<proteinExistence type="predicted"/>
<organism evidence="1 2">
    <name type="scientific">Austropuccinia psidii MF-1</name>
    <dbReference type="NCBI Taxonomy" id="1389203"/>
    <lineage>
        <taxon>Eukaryota</taxon>
        <taxon>Fungi</taxon>
        <taxon>Dikarya</taxon>
        <taxon>Basidiomycota</taxon>
        <taxon>Pucciniomycotina</taxon>
        <taxon>Pucciniomycetes</taxon>
        <taxon>Pucciniales</taxon>
        <taxon>Sphaerophragmiaceae</taxon>
        <taxon>Austropuccinia</taxon>
    </lineage>
</organism>
<accession>A0A9Q3Q280</accession>
<dbReference type="AlphaFoldDB" id="A0A9Q3Q280"/>
<reference evidence="1" key="1">
    <citation type="submission" date="2021-03" db="EMBL/GenBank/DDBJ databases">
        <title>Draft genome sequence of rust myrtle Austropuccinia psidii MF-1, a brazilian biotype.</title>
        <authorList>
            <person name="Quecine M.C."/>
            <person name="Pachon D.M.R."/>
            <person name="Bonatelli M.L."/>
            <person name="Correr F.H."/>
            <person name="Franceschini L.M."/>
            <person name="Leite T.F."/>
            <person name="Margarido G.R.A."/>
            <person name="Almeida C.A."/>
            <person name="Ferrarezi J.A."/>
            <person name="Labate C.A."/>
        </authorList>
    </citation>
    <scope>NUCLEOTIDE SEQUENCE</scope>
    <source>
        <strain evidence="1">MF-1</strain>
    </source>
</reference>
<evidence type="ECO:0000313" key="1">
    <source>
        <dbReference type="EMBL" id="MBW0582738.1"/>
    </source>
</evidence>
<dbReference type="EMBL" id="AVOT02113275">
    <property type="protein sequence ID" value="MBW0582738.1"/>
    <property type="molecule type" value="Genomic_DNA"/>
</dbReference>
<protein>
    <submittedName>
        <fullName evidence="1">Uncharacterized protein</fullName>
    </submittedName>
</protein>
<evidence type="ECO:0000313" key="2">
    <source>
        <dbReference type="Proteomes" id="UP000765509"/>
    </source>
</evidence>
<comment type="caution">
    <text evidence="1">The sequence shown here is derived from an EMBL/GenBank/DDBJ whole genome shotgun (WGS) entry which is preliminary data.</text>
</comment>
<gene>
    <name evidence="1" type="ORF">O181_122453</name>
</gene>
<feature type="non-terminal residue" evidence="1">
    <location>
        <position position="1"/>
    </location>
</feature>